<feature type="region of interest" description="Disordered" evidence="1">
    <location>
        <begin position="1"/>
        <end position="91"/>
    </location>
</feature>
<feature type="compositionally biased region" description="Low complexity" evidence="1">
    <location>
        <begin position="56"/>
        <end position="69"/>
    </location>
</feature>
<accession>R7RZR1</accession>
<name>R7RZR1_STEHR</name>
<evidence type="ECO:0000256" key="1">
    <source>
        <dbReference type="SAM" id="MobiDB-lite"/>
    </source>
</evidence>
<evidence type="ECO:0000313" key="2">
    <source>
        <dbReference type="EMBL" id="EIM79807.1"/>
    </source>
</evidence>
<sequence length="144" mass="15252">MSPTVATRHSAHRDSRRHSLSALLTSSAAPSDSENAFHVAAIAVPNKSKRSKRAHSSSSLSPSKKSSPSQPVKDAASHRTKKALTSRKAPSAKAIEVDVPVPVLMDATEAYTGFAYSGVHSQLPPVFAENTVPAIADLFFDSFV</sequence>
<dbReference type="AlphaFoldDB" id="R7RZR1"/>
<gene>
    <name evidence="2" type="ORF">STEHIDRAFT_163366</name>
</gene>
<dbReference type="KEGG" id="shs:STEHIDRAFT_163366"/>
<dbReference type="RefSeq" id="XP_007311118.1">
    <property type="nucleotide sequence ID" value="XM_007311056.1"/>
</dbReference>
<proteinExistence type="predicted"/>
<organism evidence="2 3">
    <name type="scientific">Stereum hirsutum (strain FP-91666)</name>
    <name type="common">White-rot fungus</name>
    <dbReference type="NCBI Taxonomy" id="721885"/>
    <lineage>
        <taxon>Eukaryota</taxon>
        <taxon>Fungi</taxon>
        <taxon>Dikarya</taxon>
        <taxon>Basidiomycota</taxon>
        <taxon>Agaricomycotina</taxon>
        <taxon>Agaricomycetes</taxon>
        <taxon>Russulales</taxon>
        <taxon>Stereaceae</taxon>
        <taxon>Stereum</taxon>
    </lineage>
</organism>
<evidence type="ECO:0000313" key="3">
    <source>
        <dbReference type="Proteomes" id="UP000053927"/>
    </source>
</evidence>
<protein>
    <submittedName>
        <fullName evidence="2">Uncharacterized protein</fullName>
    </submittedName>
</protein>
<reference evidence="3" key="1">
    <citation type="journal article" date="2012" name="Science">
        <title>The Paleozoic origin of enzymatic lignin decomposition reconstructed from 31 fungal genomes.</title>
        <authorList>
            <person name="Floudas D."/>
            <person name="Binder M."/>
            <person name="Riley R."/>
            <person name="Barry K."/>
            <person name="Blanchette R.A."/>
            <person name="Henrissat B."/>
            <person name="Martinez A.T."/>
            <person name="Otillar R."/>
            <person name="Spatafora J.W."/>
            <person name="Yadav J.S."/>
            <person name="Aerts A."/>
            <person name="Benoit I."/>
            <person name="Boyd A."/>
            <person name="Carlson A."/>
            <person name="Copeland A."/>
            <person name="Coutinho P.M."/>
            <person name="de Vries R.P."/>
            <person name="Ferreira P."/>
            <person name="Findley K."/>
            <person name="Foster B."/>
            <person name="Gaskell J."/>
            <person name="Glotzer D."/>
            <person name="Gorecki P."/>
            <person name="Heitman J."/>
            <person name="Hesse C."/>
            <person name="Hori C."/>
            <person name="Igarashi K."/>
            <person name="Jurgens J.A."/>
            <person name="Kallen N."/>
            <person name="Kersten P."/>
            <person name="Kohler A."/>
            <person name="Kuees U."/>
            <person name="Kumar T.K.A."/>
            <person name="Kuo A."/>
            <person name="LaButti K."/>
            <person name="Larrondo L.F."/>
            <person name="Lindquist E."/>
            <person name="Ling A."/>
            <person name="Lombard V."/>
            <person name="Lucas S."/>
            <person name="Lundell T."/>
            <person name="Martin R."/>
            <person name="McLaughlin D.J."/>
            <person name="Morgenstern I."/>
            <person name="Morin E."/>
            <person name="Murat C."/>
            <person name="Nagy L.G."/>
            <person name="Nolan M."/>
            <person name="Ohm R.A."/>
            <person name="Patyshakuliyeva A."/>
            <person name="Rokas A."/>
            <person name="Ruiz-Duenas F.J."/>
            <person name="Sabat G."/>
            <person name="Salamov A."/>
            <person name="Samejima M."/>
            <person name="Schmutz J."/>
            <person name="Slot J.C."/>
            <person name="St John F."/>
            <person name="Stenlid J."/>
            <person name="Sun H."/>
            <person name="Sun S."/>
            <person name="Syed K."/>
            <person name="Tsang A."/>
            <person name="Wiebenga A."/>
            <person name="Young D."/>
            <person name="Pisabarro A."/>
            <person name="Eastwood D.C."/>
            <person name="Martin F."/>
            <person name="Cullen D."/>
            <person name="Grigoriev I.V."/>
            <person name="Hibbett D.S."/>
        </authorList>
    </citation>
    <scope>NUCLEOTIDE SEQUENCE [LARGE SCALE GENOMIC DNA]</scope>
    <source>
        <strain evidence="3">FP-91666</strain>
    </source>
</reference>
<dbReference type="EMBL" id="JH687401">
    <property type="protein sequence ID" value="EIM79807.1"/>
    <property type="molecule type" value="Genomic_DNA"/>
</dbReference>
<feature type="compositionally biased region" description="Basic residues" evidence="1">
    <location>
        <begin position="9"/>
        <end position="19"/>
    </location>
</feature>
<dbReference type="Proteomes" id="UP000053927">
    <property type="component" value="Unassembled WGS sequence"/>
</dbReference>
<feature type="compositionally biased region" description="Low complexity" evidence="1">
    <location>
        <begin position="20"/>
        <end position="33"/>
    </location>
</feature>
<dbReference type="GeneID" id="18802313"/>
<keyword evidence="3" id="KW-1185">Reference proteome</keyword>